<evidence type="ECO:0000313" key="1">
    <source>
        <dbReference type="EMBL" id="EDO11092.1"/>
    </source>
</evidence>
<reference evidence="2" key="2">
    <citation type="submission" date="2007-04" db="EMBL/GenBank/DDBJ databases">
        <title>Draft genome sequence of Bacteroides ovatus (ATCC 8483).</title>
        <authorList>
            <person name="Sudarsanam P."/>
            <person name="Ley R."/>
            <person name="Guruge J."/>
            <person name="Turnbaugh P.J."/>
            <person name="Mahowald M."/>
            <person name="Liep D."/>
            <person name="Gordon J."/>
        </authorList>
    </citation>
    <scope>NUCLEOTIDE SEQUENCE [LARGE SCALE GENOMIC DNA]</scope>
    <source>
        <strain evidence="2">ATCC 8483 / DSM 1896 / JCM 5824 / BCRC 10623 / CCUG 4943 / NCTC 11153</strain>
    </source>
</reference>
<protein>
    <submittedName>
        <fullName evidence="1">Uncharacterized protein</fullName>
    </submittedName>
</protein>
<reference evidence="1 2" key="1">
    <citation type="submission" date="2007-03" db="EMBL/GenBank/DDBJ databases">
        <authorList>
            <person name="Fulton L."/>
            <person name="Clifton S."/>
            <person name="Fulton B."/>
            <person name="Xu J."/>
            <person name="Minx P."/>
            <person name="Pepin K.H."/>
            <person name="Johnson M."/>
            <person name="Thiruvilangam P."/>
            <person name="Bhonagiri V."/>
            <person name="Nash W.E."/>
            <person name="Mardis E.R."/>
            <person name="Wilson R.K."/>
        </authorList>
    </citation>
    <scope>NUCLEOTIDE SEQUENCE [LARGE SCALE GENOMIC DNA]</scope>
    <source>
        <strain evidence="2">ATCC 8483 / DSM 1896 / JCM 5824 / BCRC 10623 / CCUG 4943 / NCTC 11153</strain>
    </source>
</reference>
<organism evidence="1 2">
    <name type="scientific">Bacteroides ovatus (strain ATCC 8483 / DSM 1896 / JCM 5824 / BCRC 10623 / CCUG 4943 / NCTC 11153)</name>
    <dbReference type="NCBI Taxonomy" id="411476"/>
    <lineage>
        <taxon>Bacteria</taxon>
        <taxon>Pseudomonadati</taxon>
        <taxon>Bacteroidota</taxon>
        <taxon>Bacteroidia</taxon>
        <taxon>Bacteroidales</taxon>
        <taxon>Bacteroidaceae</taxon>
        <taxon>Bacteroides</taxon>
    </lineage>
</organism>
<name>A0AAN3D7L0_BACO1</name>
<sequence>MLSLALSRFALDLIRARRKITKRFDLIHFSLSRLFGSVRFMLLRKYKPVAELSFFV</sequence>
<comment type="caution">
    <text evidence="1">The sequence shown here is derived from an EMBL/GenBank/DDBJ whole genome shotgun (WGS) entry which is preliminary data.</text>
</comment>
<proteinExistence type="predicted"/>
<dbReference type="EMBL" id="AAXF02000050">
    <property type="protein sequence ID" value="EDO11092.1"/>
    <property type="molecule type" value="Genomic_DNA"/>
</dbReference>
<gene>
    <name evidence="1" type="ORF">BACOVA_02993</name>
</gene>
<dbReference type="AlphaFoldDB" id="A0AAN3D7L0"/>
<accession>A0AAN3D7L0</accession>
<dbReference type="Proteomes" id="UP000005475">
    <property type="component" value="Unassembled WGS sequence"/>
</dbReference>
<evidence type="ECO:0000313" key="2">
    <source>
        <dbReference type="Proteomes" id="UP000005475"/>
    </source>
</evidence>